<feature type="transmembrane region" description="Helical" evidence="5">
    <location>
        <begin position="253"/>
        <end position="274"/>
    </location>
</feature>
<feature type="transmembrane region" description="Helical" evidence="5">
    <location>
        <begin position="229"/>
        <end position="247"/>
    </location>
</feature>
<dbReference type="OrthoDB" id="1496138at2"/>
<name>A0A3A8JP19_9BACT</name>
<dbReference type="GO" id="GO:0012505">
    <property type="term" value="C:endomembrane system"/>
    <property type="evidence" value="ECO:0007669"/>
    <property type="project" value="UniProtKB-SubCell"/>
</dbReference>
<accession>A0A3A8JP19</accession>
<evidence type="ECO:0000256" key="4">
    <source>
        <dbReference type="ARBA" id="ARBA00023136"/>
    </source>
</evidence>
<evidence type="ECO:0000256" key="2">
    <source>
        <dbReference type="ARBA" id="ARBA00022692"/>
    </source>
</evidence>
<evidence type="ECO:0000313" key="7">
    <source>
        <dbReference type="EMBL" id="RKG96768.1"/>
    </source>
</evidence>
<comment type="caution">
    <text evidence="7">The sequence shown here is derived from an EMBL/GenBank/DDBJ whole genome shotgun (WGS) entry which is preliminary data.</text>
</comment>
<dbReference type="SMART" id="SM00752">
    <property type="entry name" value="HTTM"/>
    <property type="match status" value="1"/>
</dbReference>
<dbReference type="AlphaFoldDB" id="A0A3A8JP19"/>
<dbReference type="PANTHER" id="PTHR39535:SF2">
    <property type="entry name" value="HTTM DOMAIN-CONTAINING PROTEIN"/>
    <property type="match status" value="1"/>
</dbReference>
<keyword evidence="2 5" id="KW-0812">Transmembrane</keyword>
<evidence type="ECO:0000313" key="8">
    <source>
        <dbReference type="Proteomes" id="UP000268313"/>
    </source>
</evidence>
<keyword evidence="8" id="KW-1185">Reference proteome</keyword>
<organism evidence="7 8">
    <name type="scientific">Corallococcus carmarthensis</name>
    <dbReference type="NCBI Taxonomy" id="2316728"/>
    <lineage>
        <taxon>Bacteria</taxon>
        <taxon>Pseudomonadati</taxon>
        <taxon>Myxococcota</taxon>
        <taxon>Myxococcia</taxon>
        <taxon>Myxococcales</taxon>
        <taxon>Cystobacterineae</taxon>
        <taxon>Myxococcaceae</taxon>
        <taxon>Corallococcus</taxon>
    </lineage>
</organism>
<reference evidence="8" key="1">
    <citation type="submission" date="2018-09" db="EMBL/GenBank/DDBJ databases">
        <authorList>
            <person name="Livingstone P.G."/>
            <person name="Whitworth D.E."/>
        </authorList>
    </citation>
    <scope>NUCLEOTIDE SEQUENCE [LARGE SCALE GENOMIC DNA]</scope>
    <source>
        <strain evidence="8">CA043D</strain>
    </source>
</reference>
<dbReference type="InterPro" id="IPR052964">
    <property type="entry name" value="Sporulation_signal_mat"/>
</dbReference>
<dbReference type="RefSeq" id="WP_120606896.1">
    <property type="nucleotide sequence ID" value="NZ_RAWE01000201.1"/>
</dbReference>
<evidence type="ECO:0000256" key="3">
    <source>
        <dbReference type="ARBA" id="ARBA00022989"/>
    </source>
</evidence>
<keyword evidence="3 5" id="KW-1133">Transmembrane helix</keyword>
<comment type="subcellular location">
    <subcellularLocation>
        <location evidence="1">Endomembrane system</location>
        <topology evidence="1">Multi-pass membrane protein</topology>
    </subcellularLocation>
</comment>
<sequence length="275" mass="29653">MIPFTNTPDLALYAVRALMALGILITTGELLANWRDHSDGGISGWPLLRQMLERHRGGPLLRFAVSLVSPGRFRGWLCLRGGCAAALLVPTLPPPMVLAALALLFLTDLLISMRLLFGKEGSDRLVRMLNVALLLVALAPGDPRVMNAGLAFIALQGCLAYFTAGFWKVLGRQWRNGQAVFLVFNTRTNGAPSVAAVLARQPWVTRLLSWSVVSVEVLFPLALAGGPRVALAFVAWGVVFHAANALVMGLNTFFFAFAATYPAILFCAGHGVLLF</sequence>
<feature type="transmembrane region" description="Helical" evidence="5">
    <location>
        <begin position="147"/>
        <end position="167"/>
    </location>
</feature>
<dbReference type="EMBL" id="RAWE01000201">
    <property type="protein sequence ID" value="RKG96768.1"/>
    <property type="molecule type" value="Genomic_DNA"/>
</dbReference>
<dbReference type="Proteomes" id="UP000268313">
    <property type="component" value="Unassembled WGS sequence"/>
</dbReference>
<evidence type="ECO:0000259" key="6">
    <source>
        <dbReference type="SMART" id="SM00752"/>
    </source>
</evidence>
<gene>
    <name evidence="7" type="ORF">D7X32_34910</name>
</gene>
<dbReference type="PANTHER" id="PTHR39535">
    <property type="entry name" value="SPORULATION-DELAYING PROTEIN SDPB"/>
    <property type="match status" value="1"/>
</dbReference>
<proteinExistence type="predicted"/>
<feature type="transmembrane region" description="Helical" evidence="5">
    <location>
        <begin position="97"/>
        <end position="117"/>
    </location>
</feature>
<evidence type="ECO:0000256" key="1">
    <source>
        <dbReference type="ARBA" id="ARBA00004127"/>
    </source>
</evidence>
<feature type="domain" description="HTTM-like" evidence="6">
    <location>
        <begin position="4"/>
        <end position="269"/>
    </location>
</feature>
<protein>
    <recommendedName>
        <fullName evidence="6">HTTM-like domain-containing protein</fullName>
    </recommendedName>
</protein>
<evidence type="ECO:0000256" key="5">
    <source>
        <dbReference type="SAM" id="Phobius"/>
    </source>
</evidence>
<keyword evidence="4 5" id="KW-0472">Membrane</keyword>
<feature type="transmembrane region" description="Helical" evidence="5">
    <location>
        <begin position="12"/>
        <end position="32"/>
    </location>
</feature>
<dbReference type="InterPro" id="IPR011020">
    <property type="entry name" value="HTTM-like"/>
</dbReference>